<dbReference type="OrthoDB" id="21225at2759"/>
<proteinExistence type="inferred from homology"/>
<keyword evidence="1 4" id="KW-0597">Phosphoprotein</keyword>
<dbReference type="SUPFAM" id="SSF52172">
    <property type="entry name" value="CheY-like"/>
    <property type="match status" value="1"/>
</dbReference>
<evidence type="ECO:0000259" key="6">
    <source>
        <dbReference type="PROSITE" id="PS50110"/>
    </source>
</evidence>
<evidence type="ECO:0000256" key="1">
    <source>
        <dbReference type="ARBA" id="ARBA00022553"/>
    </source>
</evidence>
<evidence type="ECO:0000256" key="4">
    <source>
        <dbReference type="PROSITE-ProRule" id="PRU00169"/>
    </source>
</evidence>
<feature type="compositionally biased region" description="Low complexity" evidence="5">
    <location>
        <begin position="19"/>
        <end position="36"/>
    </location>
</feature>
<dbReference type="InterPro" id="IPR011006">
    <property type="entry name" value="CheY-like_superfamily"/>
</dbReference>
<evidence type="ECO:0000313" key="7">
    <source>
        <dbReference type="EMBL" id="KAF2821899.1"/>
    </source>
</evidence>
<dbReference type="SMART" id="SM00448">
    <property type="entry name" value="REC"/>
    <property type="match status" value="1"/>
</dbReference>
<evidence type="ECO:0000256" key="3">
    <source>
        <dbReference type="ARBA" id="ARBA00093463"/>
    </source>
</evidence>
<feature type="region of interest" description="Disordered" evidence="5">
    <location>
        <begin position="16"/>
        <end position="71"/>
    </location>
</feature>
<sequence length="760" mass="82078">MTASLKTRLHNARAKLLRRSSGTGSTATRSVTSSAGSERHLQPVQTLRKSISLSKLPEVSSTNISDDEGHHADPRLVQSEILGTSPAEGSVTSQQHSQQSVATTTTPSPGSLPQRQQPPQLTLEEPTPIHPEVVQPAELARHVPEASLQSSAASTQLSDAEHAAGPQPALVANTDAKPIKSPLAPDAPHAALATGPPTATDYFGGSTANFTTAMLHRKIWVKRPSASATLVQIREDDLVDDVRDMILKKYANSLGRSFDAPDVTLRIVPRDAANARDRTLGPEEEMCRTLDAYFPGGQTVNEALVIDVPRKSTPKPSPQVPAYYHHHQDATHNQTEYFPPMPVPLPSPGGNQEARMQLPHSIAVLNTGQIAPLPSPGGTRRHHLSRPKYPRHNTASPTILAGGIPSSATSVRPPNAPRPRHDSSASETKHSATSNNPIPTPPVPPNPSIQQAQTSNPPTPRVASPPPNSSNKKRRKKQLLEPPSLPAGLLDGSVPPINVLIVEDNIINLRVLGAFMQRLKVRWQRAMNGKEAVTKWRAGGFHLVLMDIQLPVMNGLEATKEIRRLERVNSIGVFSSGSSEAPNNRLGHDGSRPEEAQEDDRLGDKGLFKSPVIIVALTASSLQSDRHEALAAGCNDFLTKPVNFVWLERKVKEWGCMQALIDFDGWRRWKDFADKSEMMDSKSKMSASFSSIAPQKKKEIGPTLAANPPDGSGMSVNGIKKEEEKEKKNKRRSVGVGVVPPPAVIEENEGGTPEGDVSRA</sequence>
<reference evidence="7" key="1">
    <citation type="journal article" date="2020" name="Stud. Mycol.">
        <title>101 Dothideomycetes genomes: a test case for predicting lifestyles and emergence of pathogens.</title>
        <authorList>
            <person name="Haridas S."/>
            <person name="Albert R."/>
            <person name="Binder M."/>
            <person name="Bloem J."/>
            <person name="Labutti K."/>
            <person name="Salamov A."/>
            <person name="Andreopoulos B."/>
            <person name="Baker S."/>
            <person name="Barry K."/>
            <person name="Bills G."/>
            <person name="Bluhm B."/>
            <person name="Cannon C."/>
            <person name="Castanera R."/>
            <person name="Culley D."/>
            <person name="Daum C."/>
            <person name="Ezra D."/>
            <person name="Gonzalez J."/>
            <person name="Henrissat B."/>
            <person name="Kuo A."/>
            <person name="Liang C."/>
            <person name="Lipzen A."/>
            <person name="Lutzoni F."/>
            <person name="Magnuson J."/>
            <person name="Mondo S."/>
            <person name="Nolan M."/>
            <person name="Ohm R."/>
            <person name="Pangilinan J."/>
            <person name="Park H.-J."/>
            <person name="Ramirez L."/>
            <person name="Alfaro M."/>
            <person name="Sun H."/>
            <person name="Tritt A."/>
            <person name="Yoshinaga Y."/>
            <person name="Zwiers L.-H."/>
            <person name="Turgeon B."/>
            <person name="Goodwin S."/>
            <person name="Spatafora J."/>
            <person name="Crous P."/>
            <person name="Grigoriev I."/>
        </authorList>
    </citation>
    <scope>NUCLEOTIDE SEQUENCE</scope>
    <source>
        <strain evidence="7">CBS 113818</strain>
    </source>
</reference>
<feature type="domain" description="Response regulatory" evidence="6">
    <location>
        <begin position="498"/>
        <end position="655"/>
    </location>
</feature>
<keyword evidence="2" id="KW-0902">Two-component regulatory system</keyword>
<dbReference type="Proteomes" id="UP000799424">
    <property type="component" value="Unassembled WGS sequence"/>
</dbReference>
<evidence type="ECO:0000256" key="5">
    <source>
        <dbReference type="SAM" id="MobiDB-lite"/>
    </source>
</evidence>
<feature type="modified residue" description="4-aspartylphosphate" evidence="4">
    <location>
        <position position="547"/>
    </location>
</feature>
<comment type="similarity">
    <text evidence="3">Belongs to the SSK1 family.</text>
</comment>
<dbReference type="FunFam" id="3.40.50.2300:FF:000146">
    <property type="entry name" value="Putative two-component response regulator SSK1p"/>
    <property type="match status" value="1"/>
</dbReference>
<dbReference type="PANTHER" id="PTHR45339">
    <property type="entry name" value="HYBRID SIGNAL TRANSDUCTION HISTIDINE KINASE J"/>
    <property type="match status" value="1"/>
</dbReference>
<evidence type="ECO:0000313" key="8">
    <source>
        <dbReference type="Proteomes" id="UP000799424"/>
    </source>
</evidence>
<evidence type="ECO:0000256" key="2">
    <source>
        <dbReference type="ARBA" id="ARBA00023012"/>
    </source>
</evidence>
<accession>A0A6A6ZMK5</accession>
<feature type="compositionally biased region" description="Pro residues" evidence="5">
    <location>
        <begin position="438"/>
        <end position="447"/>
    </location>
</feature>
<feature type="region of interest" description="Disordered" evidence="5">
    <location>
        <begin position="144"/>
        <end position="164"/>
    </location>
</feature>
<feature type="region of interest" description="Disordered" evidence="5">
    <location>
        <begin position="368"/>
        <end position="488"/>
    </location>
</feature>
<dbReference type="AlphaFoldDB" id="A0A6A6ZMK5"/>
<feature type="compositionally biased region" description="Polar residues" evidence="5">
    <location>
        <begin position="43"/>
        <end position="64"/>
    </location>
</feature>
<dbReference type="PROSITE" id="PS50110">
    <property type="entry name" value="RESPONSE_REGULATORY"/>
    <property type="match status" value="1"/>
</dbReference>
<dbReference type="InterPro" id="IPR001789">
    <property type="entry name" value="Sig_transdc_resp-reg_receiver"/>
</dbReference>
<feature type="region of interest" description="Disordered" evidence="5">
    <location>
        <begin position="85"/>
        <end position="125"/>
    </location>
</feature>
<feature type="compositionally biased region" description="Low complexity" evidence="5">
    <location>
        <begin position="146"/>
        <end position="158"/>
    </location>
</feature>
<feature type="compositionally biased region" description="Basic and acidic residues" evidence="5">
    <location>
        <begin position="586"/>
        <end position="600"/>
    </location>
</feature>
<keyword evidence="8" id="KW-1185">Reference proteome</keyword>
<dbReference type="GO" id="GO:0000156">
    <property type="term" value="F:phosphorelay response regulator activity"/>
    <property type="evidence" value="ECO:0007669"/>
    <property type="project" value="UniProtKB-ARBA"/>
</dbReference>
<feature type="compositionally biased region" description="Basic and acidic residues" evidence="5">
    <location>
        <begin position="419"/>
        <end position="430"/>
    </location>
</feature>
<dbReference type="CDD" id="cd17546">
    <property type="entry name" value="REC_hyHK_CKI1_RcsC-like"/>
    <property type="match status" value="1"/>
</dbReference>
<name>A0A6A6ZMK5_9PLEO</name>
<feature type="compositionally biased region" description="Basic residues" evidence="5">
    <location>
        <begin position="379"/>
        <end position="391"/>
    </location>
</feature>
<feature type="compositionally biased region" description="Pro residues" evidence="5">
    <location>
        <begin position="457"/>
        <end position="468"/>
    </location>
</feature>
<dbReference type="PANTHER" id="PTHR45339:SF1">
    <property type="entry name" value="HYBRID SIGNAL TRANSDUCTION HISTIDINE KINASE J"/>
    <property type="match status" value="1"/>
</dbReference>
<dbReference type="Pfam" id="PF00072">
    <property type="entry name" value="Response_reg"/>
    <property type="match status" value="1"/>
</dbReference>
<feature type="region of interest" description="Disordered" evidence="5">
    <location>
        <begin position="691"/>
        <end position="760"/>
    </location>
</feature>
<dbReference type="EMBL" id="MU006236">
    <property type="protein sequence ID" value="KAF2821899.1"/>
    <property type="molecule type" value="Genomic_DNA"/>
</dbReference>
<organism evidence="7 8">
    <name type="scientific">Ophiobolus disseminans</name>
    <dbReference type="NCBI Taxonomy" id="1469910"/>
    <lineage>
        <taxon>Eukaryota</taxon>
        <taxon>Fungi</taxon>
        <taxon>Dikarya</taxon>
        <taxon>Ascomycota</taxon>
        <taxon>Pezizomycotina</taxon>
        <taxon>Dothideomycetes</taxon>
        <taxon>Pleosporomycetidae</taxon>
        <taxon>Pleosporales</taxon>
        <taxon>Pleosporineae</taxon>
        <taxon>Phaeosphaeriaceae</taxon>
        <taxon>Ophiobolus</taxon>
    </lineage>
</organism>
<feature type="compositionally biased region" description="Low complexity" evidence="5">
    <location>
        <begin position="90"/>
        <end position="125"/>
    </location>
</feature>
<gene>
    <name evidence="7" type="ORF">CC86DRAFT_373647</name>
</gene>
<feature type="region of interest" description="Disordered" evidence="5">
    <location>
        <begin position="576"/>
        <end position="600"/>
    </location>
</feature>
<protein>
    <recommendedName>
        <fullName evidence="6">Response regulatory domain-containing protein</fullName>
    </recommendedName>
</protein>
<dbReference type="Gene3D" id="3.40.50.2300">
    <property type="match status" value="1"/>
</dbReference>